<keyword evidence="1" id="KW-0378">Hydrolase</keyword>
<dbReference type="Pfam" id="PF25787">
    <property type="entry name" value="HTH_SB"/>
    <property type="match status" value="1"/>
</dbReference>
<sequence>QELSKQVRDKEVDRHRAGEGYKNISKSLIIPFSTVKSIIKEEKKHIDGPADMWKKVLWSDKAQNSSLQGPQKKRRVVPSTELHWMSESGVIDAFILLDPPCFSIQFNGLRCQFVALTCRLTVVQAPRRCPLFSLGYHKRHWNYEDEADVLAVDIGFDPRDIPYDVILLDIEHTDSKRYFTWGSKRFPNPACLQRHLQRRSRRPCHPWKWASRPWQRIHIDYTEKDKYTCLMVIDVYPRWPEVVLVPNATSAKTIAVLRELRASYGFLEEIISDNGRK</sequence>
<evidence type="ECO:0000313" key="4">
    <source>
        <dbReference type="Proteomes" id="UP001166093"/>
    </source>
</evidence>
<proteinExistence type="inferred from homology"/>
<feature type="domain" description="Integrase catalytic" evidence="2">
    <location>
        <begin position="209"/>
        <end position="277"/>
    </location>
</feature>
<feature type="non-terminal residue" evidence="3">
    <location>
        <position position="1"/>
    </location>
</feature>
<dbReference type="Proteomes" id="UP001166093">
    <property type="component" value="Unassembled WGS sequence"/>
</dbReference>
<dbReference type="Gene3D" id="3.20.20.80">
    <property type="entry name" value="Glycosidases"/>
    <property type="match status" value="1"/>
</dbReference>
<comment type="similarity">
    <text evidence="1">Belongs to the glycosyl hydrolase 31 family.</text>
</comment>
<dbReference type="PANTHER" id="PTHR22762">
    <property type="entry name" value="ALPHA-GLUCOSIDASE"/>
    <property type="match status" value="1"/>
</dbReference>
<dbReference type="SUPFAM" id="SSF53098">
    <property type="entry name" value="Ribonuclease H-like"/>
    <property type="match status" value="1"/>
</dbReference>
<dbReference type="PANTHER" id="PTHR22762:SF60">
    <property type="entry name" value="NEUTRAL ALPHA-GLUCOSIDASE C"/>
    <property type="match status" value="1"/>
</dbReference>
<name>A0ABS2X9L6_POLSP</name>
<dbReference type="Pfam" id="PF01055">
    <property type="entry name" value="Glyco_hydro_31_2nd"/>
    <property type="match status" value="1"/>
</dbReference>
<accession>A0ABS2X9L6</accession>
<organism evidence="3 4">
    <name type="scientific">Polyodon spathula</name>
    <name type="common">North American paddlefish</name>
    <name type="synonym">Squalus spathula</name>
    <dbReference type="NCBI Taxonomy" id="7913"/>
    <lineage>
        <taxon>Eukaryota</taxon>
        <taxon>Metazoa</taxon>
        <taxon>Chordata</taxon>
        <taxon>Craniata</taxon>
        <taxon>Vertebrata</taxon>
        <taxon>Euteleostomi</taxon>
        <taxon>Actinopterygii</taxon>
        <taxon>Chondrostei</taxon>
        <taxon>Acipenseriformes</taxon>
        <taxon>Polyodontidae</taxon>
        <taxon>Polyodon</taxon>
    </lineage>
</organism>
<dbReference type="InterPro" id="IPR001584">
    <property type="entry name" value="Integrase_cat-core"/>
</dbReference>
<dbReference type="PROSITE" id="PS50994">
    <property type="entry name" value="INTEGRASE"/>
    <property type="match status" value="1"/>
</dbReference>
<keyword evidence="1" id="KW-0326">Glycosidase</keyword>
<dbReference type="Gene3D" id="1.10.10.10">
    <property type="entry name" value="Winged helix-like DNA-binding domain superfamily/Winged helix DNA-binding domain"/>
    <property type="match status" value="1"/>
</dbReference>
<evidence type="ECO:0000259" key="2">
    <source>
        <dbReference type="PROSITE" id="PS50994"/>
    </source>
</evidence>
<comment type="caution">
    <text evidence="3">The sequence shown here is derived from an EMBL/GenBank/DDBJ whole genome shotgun (WGS) entry which is preliminary data.</text>
</comment>
<dbReference type="InterPro" id="IPR000322">
    <property type="entry name" value="Glyco_hydro_31_TIM"/>
</dbReference>
<dbReference type="InterPro" id="IPR057667">
    <property type="entry name" value="HTH_SB"/>
</dbReference>
<evidence type="ECO:0000256" key="1">
    <source>
        <dbReference type="RuleBase" id="RU361185"/>
    </source>
</evidence>
<reference evidence="3" key="1">
    <citation type="journal article" date="2021" name="Cell">
        <title>Tracing the genetic footprints of vertebrate landing in non-teleost ray-finned fishes.</title>
        <authorList>
            <person name="Bi X."/>
            <person name="Wang K."/>
            <person name="Yang L."/>
            <person name="Pan H."/>
            <person name="Jiang H."/>
            <person name="Wei Q."/>
            <person name="Fang M."/>
            <person name="Yu H."/>
            <person name="Zhu C."/>
            <person name="Cai Y."/>
            <person name="He Y."/>
            <person name="Gan X."/>
            <person name="Zeng H."/>
            <person name="Yu D."/>
            <person name="Zhu Y."/>
            <person name="Jiang H."/>
            <person name="Qiu Q."/>
            <person name="Yang H."/>
            <person name="Zhang Y.E."/>
            <person name="Wang W."/>
            <person name="Zhu M."/>
            <person name="He S."/>
            <person name="Zhang G."/>
        </authorList>
    </citation>
    <scope>NUCLEOTIDE SEQUENCE</scope>
    <source>
        <strain evidence="3">Pddl_001</strain>
    </source>
</reference>
<dbReference type="InterPro" id="IPR036388">
    <property type="entry name" value="WH-like_DNA-bd_sf"/>
</dbReference>
<keyword evidence="4" id="KW-1185">Reference proteome</keyword>
<feature type="non-terminal residue" evidence="3">
    <location>
        <position position="277"/>
    </location>
</feature>
<dbReference type="InterPro" id="IPR012337">
    <property type="entry name" value="RNaseH-like_sf"/>
</dbReference>
<dbReference type="EMBL" id="JAAWVQ010006296">
    <property type="protein sequence ID" value="MBN3270902.1"/>
    <property type="molecule type" value="Genomic_DNA"/>
</dbReference>
<protein>
    <submittedName>
        <fullName evidence="3">GANC glucosidase</fullName>
    </submittedName>
</protein>
<evidence type="ECO:0000313" key="3">
    <source>
        <dbReference type="EMBL" id="MBN3270902.1"/>
    </source>
</evidence>
<gene>
    <name evidence="3" type="primary">Ganc</name>
    <name evidence="3" type="ORF">GTO93_0008235</name>
</gene>